<dbReference type="Gene3D" id="1.10.246.140">
    <property type="match status" value="1"/>
</dbReference>
<evidence type="ECO:0000256" key="8">
    <source>
        <dbReference type="ARBA" id="ARBA00023159"/>
    </source>
</evidence>
<reference evidence="13" key="1">
    <citation type="submission" date="2022-08" db="EMBL/GenBank/DDBJ databases">
        <authorList>
            <person name="Gutierrez-Valencia J."/>
        </authorList>
    </citation>
    <scope>NUCLEOTIDE SEQUENCE</scope>
</reference>
<evidence type="ECO:0000256" key="4">
    <source>
        <dbReference type="ARBA" id="ARBA00022853"/>
    </source>
</evidence>
<sequence>MEDFSCSSFGVVRTQFLLLNPFSLAPTFLIIVVVKSFRKPPTVLPRIAFFCCEMRKSVNRPPTPDAVEEQEEKEPSLQEVINVKLVESGEKERLMELLRERLIECGWKDEMKALCRAFIKKKGRSNVTVDDLVHVITPKGRASIPDSVKAELLQRIRAFLVQASV</sequence>
<keyword evidence="5 11" id="KW-0653">Protein transport</keyword>
<feature type="transmembrane region" description="Helical" evidence="12">
    <location>
        <begin position="17"/>
        <end position="37"/>
    </location>
</feature>
<dbReference type="Proteomes" id="UP001154282">
    <property type="component" value="Unassembled WGS sequence"/>
</dbReference>
<keyword evidence="7 11" id="KW-0805">Transcription regulation</keyword>
<comment type="subunit">
    <text evidence="11">Component of the nuclear pore complex (NPC)-associated TREX-2 complex (transcription and export complex 2). Component of the SAGA transcription coactivator-HAT complex. Within the SAGA complex, participates to a subcomplex of SAGA called the DUB module (deubiquitination module).</text>
</comment>
<dbReference type="EMBL" id="CAMGYJ010000008">
    <property type="protein sequence ID" value="CAI0457645.1"/>
    <property type="molecule type" value="Genomic_DNA"/>
</dbReference>
<keyword evidence="12" id="KW-0472">Membrane</keyword>
<keyword evidence="9 11" id="KW-0804">Transcription</keyword>
<dbReference type="Pfam" id="PF10163">
    <property type="entry name" value="EnY2"/>
    <property type="match status" value="1"/>
</dbReference>
<evidence type="ECO:0000313" key="13">
    <source>
        <dbReference type="EMBL" id="CAI0457645.1"/>
    </source>
</evidence>
<evidence type="ECO:0000313" key="14">
    <source>
        <dbReference type="Proteomes" id="UP001154282"/>
    </source>
</evidence>
<evidence type="ECO:0000256" key="3">
    <source>
        <dbReference type="ARBA" id="ARBA00022816"/>
    </source>
</evidence>
<keyword evidence="12" id="KW-0812">Transmembrane</keyword>
<keyword evidence="10 11" id="KW-0539">Nucleus</keyword>
<gene>
    <name evidence="13" type="ORF">LITE_LOCUS33202</name>
</gene>
<comment type="similarity">
    <text evidence="11">Belongs to the ENY2 family.</text>
</comment>
<keyword evidence="6 11" id="KW-0811">Translocation</keyword>
<dbReference type="GO" id="GO:0003713">
    <property type="term" value="F:transcription coactivator activity"/>
    <property type="evidence" value="ECO:0007669"/>
    <property type="project" value="UniProtKB-UniRule"/>
</dbReference>
<dbReference type="GO" id="GO:0071819">
    <property type="term" value="C:DUBm complex"/>
    <property type="evidence" value="ECO:0007669"/>
    <property type="project" value="UniProtKB-UniRule"/>
</dbReference>
<evidence type="ECO:0000256" key="6">
    <source>
        <dbReference type="ARBA" id="ARBA00023010"/>
    </source>
</evidence>
<comment type="subcellular location">
    <subcellularLocation>
        <location evidence="1 11">Nucleus</location>
        <location evidence="1 11">Nucleoplasm</location>
    </subcellularLocation>
</comment>
<evidence type="ECO:0000256" key="11">
    <source>
        <dbReference type="HAMAP-Rule" id="MF_03046"/>
    </source>
</evidence>
<evidence type="ECO:0000256" key="10">
    <source>
        <dbReference type="ARBA" id="ARBA00023242"/>
    </source>
</evidence>
<keyword evidence="2 11" id="KW-0813">Transport</keyword>
<dbReference type="HAMAP" id="MF_03046">
    <property type="entry name" value="ENY2_Sus1"/>
    <property type="match status" value="1"/>
</dbReference>
<dbReference type="InterPro" id="IPR038212">
    <property type="entry name" value="TF_EnY2_sf"/>
</dbReference>
<evidence type="ECO:0000256" key="12">
    <source>
        <dbReference type="SAM" id="Phobius"/>
    </source>
</evidence>
<keyword evidence="8 11" id="KW-0010">Activator</keyword>
<dbReference type="GO" id="GO:0005643">
    <property type="term" value="C:nuclear pore"/>
    <property type="evidence" value="ECO:0007669"/>
    <property type="project" value="UniProtKB-UniRule"/>
</dbReference>
<comment type="function">
    <text evidence="11">Involved in mRNA export coupled transcription activation by association with both the TREX-2 and the SAGA complexes. The transcription regulatory histone acetylation (HAT) complex SAGA is a multiprotein complex that activates transcription by remodeling chromatin and mediating histone acetylation and deubiquitination. Within the SAGA complex, participates to a subcomplex that specifically deubiquitinates histones. The SAGA complex is recruited to specific gene promoters by activators, where it is required for transcription. The TREX-2 complex functions in docking export-competent ribonucleoprotein particles (mRNPs) to the nuclear entrance of the nuclear pore complex (nuclear basket). TREX-2 participates in mRNA export and accurate chromatin positioning in the nucleus by tethering genes to the nuclear periphery.</text>
</comment>
<evidence type="ECO:0000256" key="5">
    <source>
        <dbReference type="ARBA" id="ARBA00022927"/>
    </source>
</evidence>
<proteinExistence type="inferred from homology"/>
<name>A0AAV0NG92_9ROSI</name>
<evidence type="ECO:0000256" key="9">
    <source>
        <dbReference type="ARBA" id="ARBA00023163"/>
    </source>
</evidence>
<comment type="caution">
    <text evidence="13">The sequence shown here is derived from an EMBL/GenBank/DDBJ whole genome shotgun (WGS) entry which is preliminary data.</text>
</comment>
<dbReference type="GO" id="GO:0006368">
    <property type="term" value="P:transcription elongation by RNA polymerase II"/>
    <property type="evidence" value="ECO:0007669"/>
    <property type="project" value="UniProtKB-UniRule"/>
</dbReference>
<dbReference type="AlphaFoldDB" id="A0AAV0NG92"/>
<accession>A0AAV0NG92</accession>
<evidence type="ECO:0000256" key="1">
    <source>
        <dbReference type="ARBA" id="ARBA00004642"/>
    </source>
</evidence>
<evidence type="ECO:0000256" key="7">
    <source>
        <dbReference type="ARBA" id="ARBA00023015"/>
    </source>
</evidence>
<dbReference type="GO" id="GO:0015031">
    <property type="term" value="P:protein transport"/>
    <property type="evidence" value="ECO:0007669"/>
    <property type="project" value="UniProtKB-KW"/>
</dbReference>
<protein>
    <recommendedName>
        <fullName evidence="11">Transcription and mRNA export factor ENY2</fullName>
    </recommendedName>
    <alternativeName>
        <fullName evidence="11">Enhancer of yellow 2 transcription factor homolog</fullName>
    </alternativeName>
</protein>
<keyword evidence="3 11" id="KW-0509">mRNA transport</keyword>
<dbReference type="GO" id="GO:0005654">
    <property type="term" value="C:nucleoplasm"/>
    <property type="evidence" value="ECO:0007669"/>
    <property type="project" value="UniProtKB-SubCell"/>
</dbReference>
<keyword evidence="4 11" id="KW-0156">Chromatin regulator</keyword>
<dbReference type="GO" id="GO:0006406">
    <property type="term" value="P:mRNA export from nucleus"/>
    <property type="evidence" value="ECO:0007669"/>
    <property type="project" value="UniProtKB-UniRule"/>
</dbReference>
<dbReference type="GO" id="GO:0000124">
    <property type="term" value="C:SAGA complex"/>
    <property type="evidence" value="ECO:0007669"/>
    <property type="project" value="UniProtKB-UniRule"/>
</dbReference>
<dbReference type="InterPro" id="IPR018783">
    <property type="entry name" value="TF_ENY2"/>
</dbReference>
<organism evidence="13 14">
    <name type="scientific">Linum tenue</name>
    <dbReference type="NCBI Taxonomy" id="586396"/>
    <lineage>
        <taxon>Eukaryota</taxon>
        <taxon>Viridiplantae</taxon>
        <taxon>Streptophyta</taxon>
        <taxon>Embryophyta</taxon>
        <taxon>Tracheophyta</taxon>
        <taxon>Spermatophyta</taxon>
        <taxon>Magnoliopsida</taxon>
        <taxon>eudicotyledons</taxon>
        <taxon>Gunneridae</taxon>
        <taxon>Pentapetalae</taxon>
        <taxon>rosids</taxon>
        <taxon>fabids</taxon>
        <taxon>Malpighiales</taxon>
        <taxon>Linaceae</taxon>
        <taxon>Linum</taxon>
    </lineage>
</organism>
<dbReference type="GO" id="GO:0006325">
    <property type="term" value="P:chromatin organization"/>
    <property type="evidence" value="ECO:0007669"/>
    <property type="project" value="UniProtKB-KW"/>
</dbReference>
<evidence type="ECO:0000256" key="2">
    <source>
        <dbReference type="ARBA" id="ARBA00022448"/>
    </source>
</evidence>
<keyword evidence="14" id="KW-1185">Reference proteome</keyword>
<dbReference type="FunFam" id="1.10.246.140:FF:000001">
    <property type="entry name" value="Transcription and mRNA export factor ENY2"/>
    <property type="match status" value="1"/>
</dbReference>
<dbReference type="GO" id="GO:0070390">
    <property type="term" value="C:transcription export complex 2"/>
    <property type="evidence" value="ECO:0007669"/>
    <property type="project" value="UniProtKB-UniRule"/>
</dbReference>
<dbReference type="PANTHER" id="PTHR12514">
    <property type="entry name" value="ENHANCER OF YELLOW 2 TRANSCRIPTION FACTOR"/>
    <property type="match status" value="1"/>
</dbReference>
<keyword evidence="12" id="KW-1133">Transmembrane helix</keyword>